<reference evidence="4" key="1">
    <citation type="submission" date="2016-08" db="EMBL/GenBank/DDBJ databases">
        <title>Complete genome of Cloacibacillus porcorum.</title>
        <authorList>
            <person name="Looft T."/>
            <person name="Bayles D.O."/>
            <person name="Alt D.P."/>
        </authorList>
    </citation>
    <scope>NUCLEOTIDE SEQUENCE [LARGE SCALE GENOMIC DNA]</scope>
    <source>
        <strain evidence="4">CL-84</strain>
    </source>
</reference>
<dbReference type="GO" id="GO:0030170">
    <property type="term" value="F:pyridoxal phosphate binding"/>
    <property type="evidence" value="ECO:0007669"/>
    <property type="project" value="TreeGrafter"/>
</dbReference>
<sequence length="381" mass="42842">MQRFDKKIWLSSPYIHKEERKFVNEAFDTNWMSTIGENIDKLEGAMCSYLGCKASVALASGTAALHLAVKLANVQHGDIVLCSDMTFAATVNPVSYERGIQVFIDCEKDTWNMNPTALEIALKKYGKKVKAVIVADLYGTPAKLDEISALCEKYNAVMIEDAAESLSATYKERQSGTFGKYNVVSFNGNKIITGTSGGMLLSDDEAAISKAKFLSTQAREPFPWYQHCELGYNYRMSNLIAGVARGQLLHLDQHKAMKKKIWQRYQNGLKDLPVQMNPFVEHSEPNYWLSCLTINKDSFGDGIGKATPEKIRLTLDKYNVESRPIWKPMHLQPLYADRDFITVGNDNVGEDIFTRGLCLPSDLNMTEEQQTVVIEIIKNCF</sequence>
<accession>A0A1B2I5N1</accession>
<dbReference type="PANTHER" id="PTHR30244:SF34">
    <property type="entry name" value="DTDP-4-AMINO-4,6-DIDEOXYGALACTOSE TRANSAMINASE"/>
    <property type="match status" value="1"/>
</dbReference>
<dbReference type="RefSeq" id="WP_066745222.1">
    <property type="nucleotide sequence ID" value="NZ_CP016757.1"/>
</dbReference>
<comment type="similarity">
    <text evidence="3">Belongs to the DegT/DnrJ/EryC1 family.</text>
</comment>
<dbReference type="Pfam" id="PF01041">
    <property type="entry name" value="DegT_DnrJ_EryC1"/>
    <property type="match status" value="1"/>
</dbReference>
<dbReference type="PANTHER" id="PTHR30244">
    <property type="entry name" value="TRANSAMINASE"/>
    <property type="match status" value="1"/>
</dbReference>
<organism evidence="4 5">
    <name type="scientific">Cloacibacillus porcorum</name>
    <dbReference type="NCBI Taxonomy" id="1197717"/>
    <lineage>
        <taxon>Bacteria</taxon>
        <taxon>Thermotogati</taxon>
        <taxon>Synergistota</taxon>
        <taxon>Synergistia</taxon>
        <taxon>Synergistales</taxon>
        <taxon>Synergistaceae</taxon>
        <taxon>Cloacibacillus</taxon>
    </lineage>
</organism>
<keyword evidence="4" id="KW-0808">Transferase</keyword>
<gene>
    <name evidence="4" type="ORF">BED41_09380</name>
</gene>
<dbReference type="GO" id="GO:0008483">
    <property type="term" value="F:transaminase activity"/>
    <property type="evidence" value="ECO:0007669"/>
    <property type="project" value="UniProtKB-KW"/>
</dbReference>
<dbReference type="InterPro" id="IPR015422">
    <property type="entry name" value="PyrdxlP-dep_Trfase_small"/>
</dbReference>
<name>A0A1B2I5N1_9BACT</name>
<dbReference type="Gene3D" id="3.90.1150.10">
    <property type="entry name" value="Aspartate Aminotransferase, domain 1"/>
    <property type="match status" value="1"/>
</dbReference>
<evidence type="ECO:0000313" key="4">
    <source>
        <dbReference type="EMBL" id="ANZ45263.1"/>
    </source>
</evidence>
<dbReference type="AlphaFoldDB" id="A0A1B2I5N1"/>
<feature type="modified residue" description="N6-(pyridoxal phosphate)lysine" evidence="2">
    <location>
        <position position="190"/>
    </location>
</feature>
<dbReference type="InterPro" id="IPR000653">
    <property type="entry name" value="DegT/StrS_aminotransferase"/>
</dbReference>
<evidence type="ECO:0000256" key="2">
    <source>
        <dbReference type="PIRSR" id="PIRSR000390-2"/>
    </source>
</evidence>
<dbReference type="OrthoDB" id="9810913at2"/>
<dbReference type="STRING" id="1197717.BED41_09380"/>
<dbReference type="SUPFAM" id="SSF53383">
    <property type="entry name" value="PLP-dependent transferases"/>
    <property type="match status" value="1"/>
</dbReference>
<dbReference type="Proteomes" id="UP000093044">
    <property type="component" value="Chromosome"/>
</dbReference>
<dbReference type="InterPro" id="IPR015424">
    <property type="entry name" value="PyrdxlP-dep_Trfase"/>
</dbReference>
<dbReference type="PIRSF" id="PIRSF000390">
    <property type="entry name" value="PLP_StrS"/>
    <property type="match status" value="1"/>
</dbReference>
<feature type="active site" description="Proton acceptor" evidence="1">
    <location>
        <position position="190"/>
    </location>
</feature>
<evidence type="ECO:0000256" key="3">
    <source>
        <dbReference type="RuleBase" id="RU004508"/>
    </source>
</evidence>
<evidence type="ECO:0000313" key="5">
    <source>
        <dbReference type="Proteomes" id="UP000093044"/>
    </source>
</evidence>
<proteinExistence type="inferred from homology"/>
<keyword evidence="5" id="KW-1185">Reference proteome</keyword>
<dbReference type="Gene3D" id="3.40.640.10">
    <property type="entry name" value="Type I PLP-dependent aspartate aminotransferase-like (Major domain)"/>
    <property type="match status" value="1"/>
</dbReference>
<dbReference type="GeneID" id="83058058"/>
<keyword evidence="2 3" id="KW-0663">Pyridoxal phosphate</keyword>
<keyword evidence="4" id="KW-0032">Aminotransferase</keyword>
<dbReference type="InterPro" id="IPR015421">
    <property type="entry name" value="PyrdxlP-dep_Trfase_major"/>
</dbReference>
<dbReference type="CDD" id="cd00616">
    <property type="entry name" value="AHBA_syn"/>
    <property type="match status" value="1"/>
</dbReference>
<evidence type="ECO:0000256" key="1">
    <source>
        <dbReference type="PIRSR" id="PIRSR000390-1"/>
    </source>
</evidence>
<dbReference type="GO" id="GO:0000271">
    <property type="term" value="P:polysaccharide biosynthetic process"/>
    <property type="evidence" value="ECO:0007669"/>
    <property type="project" value="TreeGrafter"/>
</dbReference>
<dbReference type="EMBL" id="CP016757">
    <property type="protein sequence ID" value="ANZ45263.1"/>
    <property type="molecule type" value="Genomic_DNA"/>
</dbReference>
<dbReference type="KEGG" id="cpor:BED41_09380"/>
<protein>
    <submittedName>
        <fullName evidence="4">Aminotransferase DegT</fullName>
    </submittedName>
</protein>